<sequence length="92" mass="10148">MTDENTGNGERERNRRAETAKRNDDSDLSQANQPSITEQSRSGGNLATKVGTRAAEKRIDDPVAHASVSKRDEKPREDREFGDQSDLGPPPK</sequence>
<evidence type="ECO:0000313" key="3">
    <source>
        <dbReference type="Proteomes" id="UP000321129"/>
    </source>
</evidence>
<protein>
    <submittedName>
        <fullName evidence="2">Uncharacterized protein</fullName>
    </submittedName>
</protein>
<evidence type="ECO:0000256" key="1">
    <source>
        <dbReference type="SAM" id="MobiDB-lite"/>
    </source>
</evidence>
<gene>
    <name evidence="2" type="ORF">FSZ31_04970</name>
</gene>
<feature type="region of interest" description="Disordered" evidence="1">
    <location>
        <begin position="1"/>
        <end position="92"/>
    </location>
</feature>
<feature type="compositionally biased region" description="Basic and acidic residues" evidence="1">
    <location>
        <begin position="54"/>
        <end position="82"/>
    </location>
</feature>
<evidence type="ECO:0000313" key="2">
    <source>
        <dbReference type="EMBL" id="TXC74073.1"/>
    </source>
</evidence>
<feature type="compositionally biased region" description="Polar residues" evidence="1">
    <location>
        <begin position="28"/>
        <end position="45"/>
    </location>
</feature>
<dbReference type="AlphaFoldDB" id="A0A5C6ULT1"/>
<dbReference type="EMBL" id="VOPY01000001">
    <property type="protein sequence ID" value="TXC74073.1"/>
    <property type="molecule type" value="Genomic_DNA"/>
</dbReference>
<keyword evidence="3" id="KW-1185">Reference proteome</keyword>
<feature type="compositionally biased region" description="Basic and acidic residues" evidence="1">
    <location>
        <begin position="9"/>
        <end position="25"/>
    </location>
</feature>
<organism evidence="2 3">
    <name type="scientific">Flavisphingopyxis soli</name>
    <dbReference type="NCBI Taxonomy" id="2601267"/>
    <lineage>
        <taxon>Bacteria</taxon>
        <taxon>Pseudomonadati</taxon>
        <taxon>Pseudomonadota</taxon>
        <taxon>Alphaproteobacteria</taxon>
        <taxon>Sphingomonadales</taxon>
        <taxon>Sphingopyxidaceae</taxon>
        <taxon>Flavisphingopyxis</taxon>
    </lineage>
</organism>
<comment type="caution">
    <text evidence="2">The sequence shown here is derived from an EMBL/GenBank/DDBJ whole genome shotgun (WGS) entry which is preliminary data.</text>
</comment>
<dbReference type="RefSeq" id="WP_147121910.1">
    <property type="nucleotide sequence ID" value="NZ_VOPY01000001.1"/>
</dbReference>
<reference evidence="2 3" key="1">
    <citation type="submission" date="2019-08" db="EMBL/GenBank/DDBJ databases">
        <title>Sphingorhabdus soil sp. nov., isolated from arctic soil.</title>
        <authorList>
            <person name="Liu Y."/>
        </authorList>
    </citation>
    <scope>NUCLEOTIDE SEQUENCE [LARGE SCALE GENOMIC DNA]</scope>
    <source>
        <strain evidence="2 3">D-2Q-5-6</strain>
    </source>
</reference>
<proteinExistence type="predicted"/>
<dbReference type="Proteomes" id="UP000321129">
    <property type="component" value="Unassembled WGS sequence"/>
</dbReference>
<accession>A0A5C6ULT1</accession>
<name>A0A5C6ULT1_9SPHN</name>